<dbReference type="GO" id="GO:0005886">
    <property type="term" value="C:plasma membrane"/>
    <property type="evidence" value="ECO:0007669"/>
    <property type="project" value="UniProtKB-SubCell"/>
</dbReference>
<keyword evidence="6 8" id="KW-1133">Transmembrane helix</keyword>
<keyword evidence="5 8" id="KW-0812">Transmembrane</keyword>
<evidence type="ECO:0000256" key="2">
    <source>
        <dbReference type="ARBA" id="ARBA00007783"/>
    </source>
</evidence>
<feature type="transmembrane region" description="Helical" evidence="8">
    <location>
        <begin position="346"/>
        <end position="366"/>
    </location>
</feature>
<accession>I8AN01</accession>
<dbReference type="PATRIC" id="fig|1196324.3.peg.503"/>
<evidence type="ECO:0000313" key="10">
    <source>
        <dbReference type="EMBL" id="EIT87089.1"/>
    </source>
</evidence>
<keyword evidence="7 8" id="KW-0472">Membrane</keyword>
<reference evidence="10 11" key="1">
    <citation type="journal article" date="2012" name="J. Bacteriol.">
        <title>Genome of Bacillus macauensis ZFHKF-1, a Long-Chain-Forming Bacterium.</title>
        <authorList>
            <person name="Cai L."/>
            <person name="Zhang T."/>
        </authorList>
    </citation>
    <scope>NUCLEOTIDE SEQUENCE [LARGE SCALE GENOMIC DNA]</scope>
    <source>
        <strain evidence="10 11">ZFHKF-1</strain>
    </source>
</reference>
<evidence type="ECO:0000259" key="9">
    <source>
        <dbReference type="PROSITE" id="PS51012"/>
    </source>
</evidence>
<dbReference type="eggNOG" id="COG0842">
    <property type="taxonomic scope" value="Bacteria"/>
</dbReference>
<dbReference type="OrthoDB" id="266913at2"/>
<organism evidence="10 11">
    <name type="scientific">Fictibacillus macauensis ZFHKF-1</name>
    <dbReference type="NCBI Taxonomy" id="1196324"/>
    <lineage>
        <taxon>Bacteria</taxon>
        <taxon>Bacillati</taxon>
        <taxon>Bacillota</taxon>
        <taxon>Bacilli</taxon>
        <taxon>Bacillales</taxon>
        <taxon>Fictibacillaceae</taxon>
        <taxon>Fictibacillus</taxon>
    </lineage>
</organism>
<evidence type="ECO:0000256" key="6">
    <source>
        <dbReference type="ARBA" id="ARBA00022989"/>
    </source>
</evidence>
<evidence type="ECO:0000256" key="4">
    <source>
        <dbReference type="ARBA" id="ARBA00022475"/>
    </source>
</evidence>
<dbReference type="STRING" id="1196324.A374_02509"/>
<dbReference type="Proteomes" id="UP000004080">
    <property type="component" value="Unassembled WGS sequence"/>
</dbReference>
<keyword evidence="3" id="KW-0813">Transport</keyword>
<name>I8AN01_9BACL</name>
<evidence type="ECO:0000256" key="7">
    <source>
        <dbReference type="ARBA" id="ARBA00023136"/>
    </source>
</evidence>
<proteinExistence type="inferred from homology"/>
<dbReference type="Pfam" id="PF12698">
    <property type="entry name" value="ABC2_membrane_3"/>
    <property type="match status" value="1"/>
</dbReference>
<protein>
    <recommendedName>
        <fullName evidence="9">ABC transmembrane type-2 domain-containing protein</fullName>
    </recommendedName>
</protein>
<dbReference type="PROSITE" id="PS51012">
    <property type="entry name" value="ABC_TM2"/>
    <property type="match status" value="1"/>
</dbReference>
<dbReference type="PANTHER" id="PTHR30294:SF45">
    <property type="entry name" value="LINEARMYCIN RESISTANCE PERMEASE PROTEIN LNRN"/>
    <property type="match status" value="1"/>
</dbReference>
<feature type="transmembrane region" description="Helical" evidence="8">
    <location>
        <begin position="295"/>
        <end position="314"/>
    </location>
</feature>
<evidence type="ECO:0000256" key="3">
    <source>
        <dbReference type="ARBA" id="ARBA00022448"/>
    </source>
</evidence>
<dbReference type="EMBL" id="AKKV01000019">
    <property type="protein sequence ID" value="EIT87089.1"/>
    <property type="molecule type" value="Genomic_DNA"/>
</dbReference>
<feature type="transmembrane region" description="Helical" evidence="8">
    <location>
        <begin position="188"/>
        <end position="206"/>
    </location>
</feature>
<evidence type="ECO:0000256" key="5">
    <source>
        <dbReference type="ARBA" id="ARBA00022692"/>
    </source>
</evidence>
<evidence type="ECO:0000313" key="11">
    <source>
        <dbReference type="Proteomes" id="UP000004080"/>
    </source>
</evidence>
<feature type="transmembrane region" description="Helical" evidence="8">
    <location>
        <begin position="262"/>
        <end position="283"/>
    </location>
</feature>
<dbReference type="InterPro" id="IPR051449">
    <property type="entry name" value="ABC-2_transporter_component"/>
</dbReference>
<dbReference type="RefSeq" id="WP_007200601.1">
    <property type="nucleotide sequence ID" value="NZ_AKKV01000019.1"/>
</dbReference>
<feature type="domain" description="ABC transmembrane type-2" evidence="9">
    <location>
        <begin position="148"/>
        <end position="374"/>
    </location>
</feature>
<evidence type="ECO:0000256" key="1">
    <source>
        <dbReference type="ARBA" id="ARBA00004651"/>
    </source>
</evidence>
<dbReference type="PANTHER" id="PTHR30294">
    <property type="entry name" value="MEMBRANE COMPONENT OF ABC TRANSPORTER YHHJ-RELATED"/>
    <property type="match status" value="1"/>
</dbReference>
<comment type="caution">
    <text evidence="10">The sequence shown here is derived from an EMBL/GenBank/DDBJ whole genome shotgun (WGS) entry which is preliminary data.</text>
</comment>
<sequence length="381" mass="41686">MKEIWWLVATSLRGIIKNKKKLLVYLVVPVIGVLIGLAAYGNDGRSSLSIGIVNNDHGILSGETISYLKKTNHLQLSNIAPAALQKKVANSELDGAIIIDANFTRDLQSNKIPSVKIISIKGATVTAFVKRAINQHVHTLMQLRNASNGNNATFEKRLAQYKERSYTLSQTNVENVGQNHKISNQATGFLLMILLTAAGGLSELIIKERERRTFLRIMAAPVSGLQYVISNVLVSIVVMVVQIVIMLFFLSTVFSVSPGLPLWEMGGILLLFSLAGIGLSLTITAFSSSSTMASALNNLIFVPTCLLAGCFWPVEVMPKAMQKIADFLPQRWVLDTLTQLQKGHSFASIVVNLAVIAAFALAFFMIASYKFNRNNSVQSYI</sequence>
<evidence type="ECO:0000256" key="8">
    <source>
        <dbReference type="SAM" id="Phobius"/>
    </source>
</evidence>
<dbReference type="Gene3D" id="3.40.1710.10">
    <property type="entry name" value="abc type-2 transporter like domain"/>
    <property type="match status" value="1"/>
</dbReference>
<keyword evidence="4" id="KW-1003">Cell membrane</keyword>
<keyword evidence="11" id="KW-1185">Reference proteome</keyword>
<feature type="transmembrane region" description="Helical" evidence="8">
    <location>
        <begin position="22"/>
        <end position="40"/>
    </location>
</feature>
<gene>
    <name evidence="10" type="ORF">A374_02509</name>
</gene>
<dbReference type="GO" id="GO:0140359">
    <property type="term" value="F:ABC-type transporter activity"/>
    <property type="evidence" value="ECO:0007669"/>
    <property type="project" value="InterPro"/>
</dbReference>
<comment type="similarity">
    <text evidence="2">Belongs to the ABC-2 integral membrane protein family.</text>
</comment>
<dbReference type="AlphaFoldDB" id="I8AN01"/>
<feature type="transmembrane region" description="Helical" evidence="8">
    <location>
        <begin position="227"/>
        <end position="250"/>
    </location>
</feature>
<dbReference type="InterPro" id="IPR047817">
    <property type="entry name" value="ABC2_TM_bact-type"/>
</dbReference>
<comment type="subcellular location">
    <subcellularLocation>
        <location evidence="1">Cell membrane</location>
        <topology evidence="1">Multi-pass membrane protein</topology>
    </subcellularLocation>
</comment>
<dbReference type="InterPro" id="IPR013525">
    <property type="entry name" value="ABC2_TM"/>
</dbReference>